<feature type="region of interest" description="Disordered" evidence="1">
    <location>
        <begin position="230"/>
        <end position="365"/>
    </location>
</feature>
<dbReference type="InterPro" id="IPR052945">
    <property type="entry name" value="Mitotic_Regulator"/>
</dbReference>
<proteinExistence type="predicted"/>
<protein>
    <recommendedName>
        <fullName evidence="4">HCP-like protein</fullName>
    </recommendedName>
</protein>
<dbReference type="GO" id="GO:0010972">
    <property type="term" value="P:negative regulation of G2/M transition of mitotic cell cycle"/>
    <property type="evidence" value="ECO:0007669"/>
    <property type="project" value="TreeGrafter"/>
</dbReference>
<dbReference type="Proteomes" id="UP000654370">
    <property type="component" value="Unassembled WGS sequence"/>
</dbReference>
<evidence type="ECO:0000313" key="2">
    <source>
        <dbReference type="EMBL" id="KAG2182452.1"/>
    </source>
</evidence>
<dbReference type="Pfam" id="PF08238">
    <property type="entry name" value="Sel1"/>
    <property type="match status" value="3"/>
</dbReference>
<dbReference type="PANTHER" id="PTHR43628">
    <property type="entry name" value="ACTIVATOR OF C KINASE PROTEIN 1-RELATED"/>
    <property type="match status" value="1"/>
</dbReference>
<evidence type="ECO:0000256" key="1">
    <source>
        <dbReference type="SAM" id="MobiDB-lite"/>
    </source>
</evidence>
<dbReference type="InterPro" id="IPR011990">
    <property type="entry name" value="TPR-like_helical_dom_sf"/>
</dbReference>
<organism evidence="2 3">
    <name type="scientific">Mortierella isabellina</name>
    <name type="common">Filamentous fungus</name>
    <name type="synonym">Umbelopsis isabellina</name>
    <dbReference type="NCBI Taxonomy" id="91625"/>
    <lineage>
        <taxon>Eukaryota</taxon>
        <taxon>Fungi</taxon>
        <taxon>Fungi incertae sedis</taxon>
        <taxon>Mucoromycota</taxon>
        <taxon>Mucoromycotina</taxon>
        <taxon>Umbelopsidomycetes</taxon>
        <taxon>Umbelopsidales</taxon>
        <taxon>Umbelopsidaceae</taxon>
        <taxon>Umbelopsis</taxon>
    </lineage>
</organism>
<feature type="compositionally biased region" description="Low complexity" evidence="1">
    <location>
        <begin position="292"/>
        <end position="304"/>
    </location>
</feature>
<evidence type="ECO:0000313" key="3">
    <source>
        <dbReference type="Proteomes" id="UP000654370"/>
    </source>
</evidence>
<sequence>MFKRLQSRNERQPSGDDSYGSKPTPNSRCVVAMLPPQSQGYNTNSYQMSQENRQRLLERHLSNQNRGPSSPVDSIPSIEYNSPRYSSPYETYAARESLIDPESASVEYESFEFNKPVDTFIEPNKSRLRDTTVQPMSISIYSDYSYLDPGSADIYAYHGQRIPTSPLDKASRGEYFNDSEMVDPHIRTLTPPMPPVIQKNHHHQQAVVHHSYVPVPSPSKAVIDTQQSYMDDHDSHLAPPRPSTASSRHPQPLPPLVIPPSPVRSVSAPDSPWQSASPRSSSLHDSPRHRLPTPNTGSNSPSPHSRYHMHHPMAPSPQPSPSTAGSSPMGPTSLPSPFPVLSPSKSTPTGSAEKKKAQSKKKESVVAGGAAEQLVHAGIKYHEAGQLEKAADNFRIAAAQGSPLGMFLYGVSLRHGWGCKKNEKTAFQYLQKAAESAVLDLNNLSSTVNMSAARGELVMAIYELGVSFRHGWGCTKDKTSAVYFFKIAADLGDPDAQNDLGHCYYHGQGVKKDLYKAAKYYRKAAKQGHGIMGNSWIFKSKYDSKH</sequence>
<dbReference type="GO" id="GO:0032153">
    <property type="term" value="C:cell division site"/>
    <property type="evidence" value="ECO:0007669"/>
    <property type="project" value="TreeGrafter"/>
</dbReference>
<accession>A0A8H7UI09</accession>
<feature type="compositionally biased region" description="Pro residues" evidence="1">
    <location>
        <begin position="251"/>
        <end position="262"/>
    </location>
</feature>
<dbReference type="SMART" id="SM00671">
    <property type="entry name" value="SEL1"/>
    <property type="match status" value="4"/>
</dbReference>
<gene>
    <name evidence="2" type="ORF">INT43_007382</name>
</gene>
<feature type="region of interest" description="Disordered" evidence="1">
    <location>
        <begin position="1"/>
        <end position="52"/>
    </location>
</feature>
<feature type="compositionally biased region" description="Low complexity" evidence="1">
    <location>
        <begin position="263"/>
        <end position="281"/>
    </location>
</feature>
<dbReference type="AlphaFoldDB" id="A0A8H7UI09"/>
<feature type="compositionally biased region" description="Basic and acidic residues" evidence="1">
    <location>
        <begin position="352"/>
        <end position="364"/>
    </location>
</feature>
<reference evidence="2" key="1">
    <citation type="submission" date="2020-12" db="EMBL/GenBank/DDBJ databases">
        <title>Metabolic potential, ecology and presence of endohyphal bacteria is reflected in genomic diversity of Mucoromycotina.</title>
        <authorList>
            <person name="Muszewska A."/>
            <person name="Okrasinska A."/>
            <person name="Steczkiewicz K."/>
            <person name="Drgas O."/>
            <person name="Orlowska M."/>
            <person name="Perlinska-Lenart U."/>
            <person name="Aleksandrzak-Piekarczyk T."/>
            <person name="Szatraj K."/>
            <person name="Zielenkiewicz U."/>
            <person name="Pilsyk S."/>
            <person name="Malc E."/>
            <person name="Mieczkowski P."/>
            <person name="Kruszewska J.S."/>
            <person name="Biernat P."/>
            <person name="Pawlowska J."/>
        </authorList>
    </citation>
    <scope>NUCLEOTIDE SEQUENCE</scope>
    <source>
        <strain evidence="2">WA0000067209</strain>
    </source>
</reference>
<dbReference type="Gene3D" id="1.25.40.10">
    <property type="entry name" value="Tetratricopeptide repeat domain"/>
    <property type="match status" value="1"/>
</dbReference>
<feature type="compositionally biased region" description="Polar residues" evidence="1">
    <location>
        <begin position="321"/>
        <end position="330"/>
    </location>
</feature>
<name>A0A8H7UI09_MORIS</name>
<evidence type="ECO:0008006" key="4">
    <source>
        <dbReference type="Google" id="ProtNLM"/>
    </source>
</evidence>
<comment type="caution">
    <text evidence="2">The sequence shown here is derived from an EMBL/GenBank/DDBJ whole genome shotgun (WGS) entry which is preliminary data.</text>
</comment>
<keyword evidence="3" id="KW-1185">Reference proteome</keyword>
<dbReference type="PANTHER" id="PTHR43628:SF1">
    <property type="entry name" value="CHITIN SYNTHASE REGULATORY FACTOR 2-RELATED"/>
    <property type="match status" value="1"/>
</dbReference>
<dbReference type="SUPFAM" id="SSF81901">
    <property type="entry name" value="HCP-like"/>
    <property type="match status" value="1"/>
</dbReference>
<dbReference type="OrthoDB" id="2148946at2759"/>
<dbReference type="InterPro" id="IPR006597">
    <property type="entry name" value="Sel1-like"/>
</dbReference>
<dbReference type="EMBL" id="JAEPQZ010000004">
    <property type="protein sequence ID" value="KAG2182452.1"/>
    <property type="molecule type" value="Genomic_DNA"/>
</dbReference>
<feature type="compositionally biased region" description="Polar residues" evidence="1">
    <location>
        <begin position="36"/>
        <end position="51"/>
    </location>
</feature>